<accession>A0A1A9MA31</accession>
<comment type="caution">
    <text evidence="3">The sequence shown here is derived from an EMBL/GenBank/DDBJ whole genome shotgun (WGS) entry which is preliminary data.</text>
</comment>
<protein>
    <submittedName>
        <fullName evidence="3">Uncharacterized protein</fullName>
    </submittedName>
</protein>
<sequence>MPWPLASVDRCADAASQTHRLLQRSPLGATGRILQGSGQPVDLQRTLRGGDSARCRRPGVEVAIGEMGAGNPAGLS</sequence>
<gene>
    <name evidence="3" type="ORF">A7D17_19235</name>
    <name evidence="2" type="ORF">VB146_20200</name>
</gene>
<dbReference type="Proteomes" id="UP001303614">
    <property type="component" value="Unassembled WGS sequence"/>
</dbReference>
<reference evidence="2 5" key="2">
    <citation type="submission" date="2023-12" db="EMBL/GenBank/DDBJ databases">
        <title>Genome sequencing of Xanthomonas floridensis.</title>
        <authorList>
            <person name="Greer S."/>
            <person name="Harrison J."/>
            <person name="Grant M."/>
            <person name="Vicente J."/>
            <person name="Studholme D."/>
        </authorList>
    </citation>
    <scope>NUCLEOTIDE SEQUENCE [LARGE SCALE GENOMIC DNA]</scope>
    <source>
        <strain evidence="2 5">WHRI 8848</strain>
    </source>
</reference>
<reference evidence="3 4" key="1">
    <citation type="submission" date="2016-05" db="EMBL/GenBank/DDBJ databases">
        <title>Pathogenic, phenotypic and molecular characterisation of Xanthomonas nasturtii sp. nov. and Xanthomonas floridensis sp. nov., new species of Xanthomonas associated with watercress production in Florida.</title>
        <authorList>
            <person name="Vicente J.G."/>
            <person name="Rothwell S."/>
            <person name="Holub E.B."/>
            <person name="Studholme D.J."/>
        </authorList>
    </citation>
    <scope>NUCLEOTIDE SEQUENCE [LARGE SCALE GENOMIC DNA]</scope>
    <source>
        <strain evidence="3 4">WHRI 8848</strain>
    </source>
</reference>
<dbReference type="RefSeq" id="WP_064509409.1">
    <property type="nucleotide sequence ID" value="NZ_JAYFSN010000036.1"/>
</dbReference>
<dbReference type="STRING" id="1843580.A7D17_19235"/>
<evidence type="ECO:0000313" key="2">
    <source>
        <dbReference type="EMBL" id="MEA5126131.1"/>
    </source>
</evidence>
<name>A0A1A9MA31_9XANT</name>
<evidence type="ECO:0000313" key="4">
    <source>
        <dbReference type="Proteomes" id="UP000077659"/>
    </source>
</evidence>
<evidence type="ECO:0000313" key="3">
    <source>
        <dbReference type="EMBL" id="OAG67155.1"/>
    </source>
</evidence>
<dbReference type="OrthoDB" id="9909089at2"/>
<feature type="region of interest" description="Disordered" evidence="1">
    <location>
        <begin position="30"/>
        <end position="52"/>
    </location>
</feature>
<dbReference type="EMBL" id="LXNG01000020">
    <property type="protein sequence ID" value="OAG67155.1"/>
    <property type="molecule type" value="Genomic_DNA"/>
</dbReference>
<organism evidence="3 4">
    <name type="scientific">Xanthomonas floridensis</name>
    <dbReference type="NCBI Taxonomy" id="1843580"/>
    <lineage>
        <taxon>Bacteria</taxon>
        <taxon>Pseudomonadati</taxon>
        <taxon>Pseudomonadota</taxon>
        <taxon>Gammaproteobacteria</taxon>
        <taxon>Lysobacterales</taxon>
        <taxon>Lysobacteraceae</taxon>
        <taxon>Xanthomonas</taxon>
    </lineage>
</organism>
<dbReference type="EMBL" id="JAYFSO010000034">
    <property type="protein sequence ID" value="MEA5126131.1"/>
    <property type="molecule type" value="Genomic_DNA"/>
</dbReference>
<keyword evidence="5" id="KW-1185">Reference proteome</keyword>
<dbReference type="Proteomes" id="UP000077659">
    <property type="component" value="Unassembled WGS sequence"/>
</dbReference>
<evidence type="ECO:0000256" key="1">
    <source>
        <dbReference type="SAM" id="MobiDB-lite"/>
    </source>
</evidence>
<dbReference type="AlphaFoldDB" id="A0A1A9MA31"/>
<evidence type="ECO:0000313" key="5">
    <source>
        <dbReference type="Proteomes" id="UP001303614"/>
    </source>
</evidence>
<proteinExistence type="predicted"/>